<dbReference type="InterPro" id="IPR017871">
    <property type="entry name" value="ABC_transporter-like_CS"/>
</dbReference>
<dbReference type="InterPro" id="IPR015853">
    <property type="entry name" value="ABC_transpr_FbpC"/>
</dbReference>
<dbReference type="Gene3D" id="3.40.50.300">
    <property type="entry name" value="P-loop containing nucleotide triphosphate hydrolases"/>
    <property type="match status" value="1"/>
</dbReference>
<dbReference type="GO" id="GO:0015408">
    <property type="term" value="F:ABC-type ferric iron transporter activity"/>
    <property type="evidence" value="ECO:0007669"/>
    <property type="project" value="InterPro"/>
</dbReference>
<organism evidence="11 12">
    <name type="scientific">Oenococcus oeni</name>
    <name type="common">Leuconostoc oenos</name>
    <dbReference type="NCBI Taxonomy" id="1247"/>
    <lineage>
        <taxon>Bacteria</taxon>
        <taxon>Bacillati</taxon>
        <taxon>Bacillota</taxon>
        <taxon>Bacilli</taxon>
        <taxon>Lactobacillales</taxon>
        <taxon>Lactobacillaceae</taxon>
        <taxon>Oenococcus</taxon>
    </lineage>
</organism>
<dbReference type="PROSITE" id="PS50893">
    <property type="entry name" value="ABC_TRANSPORTER_2"/>
    <property type="match status" value="1"/>
</dbReference>
<dbReference type="EMBL" id="MLOK01000047">
    <property type="protein sequence ID" value="OIM20880.1"/>
    <property type="molecule type" value="Genomic_DNA"/>
</dbReference>
<evidence type="ECO:0000256" key="7">
    <source>
        <dbReference type="ARBA" id="ARBA00023004"/>
    </source>
</evidence>
<dbReference type="PANTHER" id="PTHR42781">
    <property type="entry name" value="SPERMIDINE/PUTRESCINE IMPORT ATP-BINDING PROTEIN POTA"/>
    <property type="match status" value="1"/>
</dbReference>
<dbReference type="InterPro" id="IPR008995">
    <property type="entry name" value="Mo/tungstate-bd_C_term_dom"/>
</dbReference>
<keyword evidence="3" id="KW-0410">Iron transport</keyword>
<accession>A0A6N4A151</accession>
<dbReference type="GO" id="GO:0016887">
    <property type="term" value="F:ATP hydrolysis activity"/>
    <property type="evidence" value="ECO:0007669"/>
    <property type="project" value="InterPro"/>
</dbReference>
<dbReference type="GO" id="GO:0005524">
    <property type="term" value="F:ATP binding"/>
    <property type="evidence" value="ECO:0007669"/>
    <property type="project" value="UniProtKB-KW"/>
</dbReference>
<keyword evidence="6" id="KW-1278">Translocase</keyword>
<evidence type="ECO:0000256" key="4">
    <source>
        <dbReference type="ARBA" id="ARBA00022741"/>
    </source>
</evidence>
<keyword evidence="4" id="KW-0547">Nucleotide-binding</keyword>
<dbReference type="InterPro" id="IPR003439">
    <property type="entry name" value="ABC_transporter-like_ATP-bd"/>
</dbReference>
<evidence type="ECO:0000256" key="2">
    <source>
        <dbReference type="ARBA" id="ARBA00022475"/>
    </source>
</evidence>
<keyword evidence="8" id="KW-0406">Ion transport</keyword>
<dbReference type="Gene3D" id="2.40.50.100">
    <property type="match status" value="1"/>
</dbReference>
<dbReference type="SMART" id="SM00382">
    <property type="entry name" value="AAA"/>
    <property type="match status" value="1"/>
</dbReference>
<dbReference type="PROSITE" id="PS00211">
    <property type="entry name" value="ABC_TRANSPORTER_1"/>
    <property type="match status" value="1"/>
</dbReference>
<evidence type="ECO:0000256" key="8">
    <source>
        <dbReference type="ARBA" id="ARBA00023065"/>
    </source>
</evidence>
<dbReference type="RefSeq" id="WP_071449030.1">
    <property type="nucleotide sequence ID" value="NZ_CP014324.1"/>
</dbReference>
<evidence type="ECO:0000256" key="1">
    <source>
        <dbReference type="ARBA" id="ARBA00022448"/>
    </source>
</evidence>
<dbReference type="AlphaFoldDB" id="A0A6N4A151"/>
<dbReference type="InterPro" id="IPR050093">
    <property type="entry name" value="ABC_SmlMolc_Importer"/>
</dbReference>
<feature type="domain" description="ABC transporter" evidence="10">
    <location>
        <begin position="4"/>
        <end position="235"/>
    </location>
</feature>
<evidence type="ECO:0000259" key="10">
    <source>
        <dbReference type="PROSITE" id="PS50893"/>
    </source>
</evidence>
<dbReference type="FunFam" id="3.40.50.300:FF:000042">
    <property type="entry name" value="Maltose/maltodextrin ABC transporter, ATP-binding protein"/>
    <property type="match status" value="1"/>
</dbReference>
<dbReference type="InterPro" id="IPR027417">
    <property type="entry name" value="P-loop_NTPase"/>
</dbReference>
<evidence type="ECO:0000256" key="9">
    <source>
        <dbReference type="ARBA" id="ARBA00023136"/>
    </source>
</evidence>
<evidence type="ECO:0000313" key="11">
    <source>
        <dbReference type="EMBL" id="OIM20880.1"/>
    </source>
</evidence>
<evidence type="ECO:0000256" key="6">
    <source>
        <dbReference type="ARBA" id="ARBA00022967"/>
    </source>
</evidence>
<keyword evidence="2" id="KW-1003">Cell membrane</keyword>
<dbReference type="Pfam" id="PF00005">
    <property type="entry name" value="ABC_tran"/>
    <property type="match status" value="1"/>
</dbReference>
<name>A0A6N4A151_OENOE</name>
<dbReference type="SUPFAM" id="SSF50331">
    <property type="entry name" value="MOP-like"/>
    <property type="match status" value="1"/>
</dbReference>
<keyword evidence="7" id="KW-0408">Iron</keyword>
<evidence type="ECO:0000256" key="3">
    <source>
        <dbReference type="ARBA" id="ARBA00022496"/>
    </source>
</evidence>
<dbReference type="PANTHER" id="PTHR42781:SF4">
    <property type="entry name" value="SPERMIDINE_PUTRESCINE IMPORT ATP-BINDING PROTEIN POTA"/>
    <property type="match status" value="1"/>
</dbReference>
<dbReference type="GO" id="GO:0043190">
    <property type="term" value="C:ATP-binding cassette (ABC) transporter complex"/>
    <property type="evidence" value="ECO:0007669"/>
    <property type="project" value="InterPro"/>
</dbReference>
<reference evidence="11 12" key="1">
    <citation type="journal article" date="2016" name="BMC Genomics">
        <title>Consensus pan-genome assembly of the specialised wine bacterium Oenococcus oeni.</title>
        <authorList>
            <person name="Sternes P.R."/>
            <person name="Borneman A.R."/>
        </authorList>
    </citation>
    <scope>NUCLEOTIDE SEQUENCE [LARGE SCALE GENOMIC DNA]</scope>
    <source>
        <strain evidence="11 12">AWRIB661</strain>
    </source>
</reference>
<dbReference type="SUPFAM" id="SSF52540">
    <property type="entry name" value="P-loop containing nucleoside triphosphate hydrolases"/>
    <property type="match status" value="1"/>
</dbReference>
<keyword evidence="5 11" id="KW-0067">ATP-binding</keyword>
<dbReference type="Pfam" id="PF08402">
    <property type="entry name" value="TOBE_2"/>
    <property type="match status" value="1"/>
</dbReference>
<keyword evidence="9" id="KW-0472">Membrane</keyword>
<dbReference type="CDD" id="cd03259">
    <property type="entry name" value="ABC_Carb_Solutes_like"/>
    <property type="match status" value="1"/>
</dbReference>
<gene>
    <name evidence="11" type="ORF">ATX59_07190</name>
</gene>
<proteinExistence type="predicted"/>
<keyword evidence="1" id="KW-0813">Transport</keyword>
<dbReference type="InterPro" id="IPR013611">
    <property type="entry name" value="Transp-assoc_OB_typ2"/>
</dbReference>
<evidence type="ECO:0000256" key="5">
    <source>
        <dbReference type="ARBA" id="ARBA00022840"/>
    </source>
</evidence>
<sequence>MARLDVKHLAVSYNGKNKILNDINLTIEDGELVSLLGPSGCGKTTTLRSIAGLIRSNQGQILVDGKDISKIPVYKRNFGMVFQSYALFPQLTVRENVAFGLKNQHIREPDLSSRVNEMLDIVGLLDYAARFPSQLSGGQQQRVSLARSLVTHPSLLLLDEPLSNLDAKLRVEMREMIREIQQRLKLTMLFVTHDQSECFAISDHVAVMNKGVIEQFDSSESIYHHPLTEFVAHFIGYENFFQVKKFLKNQKYLLDHNLEFTAADSSPNVISLTIRPEDIEIIEKETGNSDNHNQLEGKILFSTYLGDSYRYQIDTPLGIVIAVSGSDKKYLSGQSIVLNFPSQKVLGLSK</sequence>
<dbReference type="Proteomes" id="UP000181728">
    <property type="component" value="Unassembled WGS sequence"/>
</dbReference>
<protein>
    <submittedName>
        <fullName evidence="11">Spermidine/putrescine ABC transporter ATP-binding protein</fullName>
    </submittedName>
</protein>
<dbReference type="InterPro" id="IPR003593">
    <property type="entry name" value="AAA+_ATPase"/>
</dbReference>
<evidence type="ECO:0000313" key="12">
    <source>
        <dbReference type="Proteomes" id="UP000181728"/>
    </source>
</evidence>
<comment type="caution">
    <text evidence="11">The sequence shown here is derived from an EMBL/GenBank/DDBJ whole genome shotgun (WGS) entry which is preliminary data.</text>
</comment>